<feature type="non-terminal residue" evidence="1">
    <location>
        <position position="1"/>
    </location>
</feature>
<keyword evidence="2" id="KW-1185">Reference proteome</keyword>
<organism evidence="1 2">
    <name type="scientific">Amorphotheca resinae ATCC 22711</name>
    <dbReference type="NCBI Taxonomy" id="857342"/>
    <lineage>
        <taxon>Eukaryota</taxon>
        <taxon>Fungi</taxon>
        <taxon>Dikarya</taxon>
        <taxon>Ascomycota</taxon>
        <taxon>Pezizomycotina</taxon>
        <taxon>Leotiomycetes</taxon>
        <taxon>Helotiales</taxon>
        <taxon>Amorphothecaceae</taxon>
        <taxon>Amorphotheca</taxon>
    </lineage>
</organism>
<dbReference type="InParanoid" id="A0A2T3B7B3"/>
<proteinExistence type="predicted"/>
<evidence type="ECO:0000313" key="2">
    <source>
        <dbReference type="Proteomes" id="UP000241818"/>
    </source>
</evidence>
<gene>
    <name evidence="1" type="ORF">M430DRAFT_97401</name>
</gene>
<dbReference type="OrthoDB" id="3562068at2759"/>
<protein>
    <recommendedName>
        <fullName evidence="3">Reverse transcriptase Ty1/copia-type domain-containing protein</fullName>
    </recommendedName>
</protein>
<accession>A0A2T3B7B3</accession>
<dbReference type="RefSeq" id="XP_024722814.1">
    <property type="nucleotide sequence ID" value="XM_024870033.1"/>
</dbReference>
<name>A0A2T3B7B3_AMORE</name>
<evidence type="ECO:0000313" key="1">
    <source>
        <dbReference type="EMBL" id="PSS22768.1"/>
    </source>
</evidence>
<dbReference type="GeneID" id="36578114"/>
<dbReference type="EMBL" id="KZ679008">
    <property type="protein sequence ID" value="PSS22768.1"/>
    <property type="molecule type" value="Genomic_DNA"/>
</dbReference>
<evidence type="ECO:0008006" key="3">
    <source>
        <dbReference type="Google" id="ProtNLM"/>
    </source>
</evidence>
<dbReference type="AlphaFoldDB" id="A0A2T3B7B3"/>
<reference evidence="1 2" key="1">
    <citation type="journal article" date="2018" name="New Phytol.">
        <title>Comparative genomics and transcriptomics depict ericoid mycorrhizal fungi as versatile saprotrophs and plant mutualists.</title>
        <authorList>
            <person name="Martino E."/>
            <person name="Morin E."/>
            <person name="Grelet G.A."/>
            <person name="Kuo A."/>
            <person name="Kohler A."/>
            <person name="Daghino S."/>
            <person name="Barry K.W."/>
            <person name="Cichocki N."/>
            <person name="Clum A."/>
            <person name="Dockter R.B."/>
            <person name="Hainaut M."/>
            <person name="Kuo R.C."/>
            <person name="LaButti K."/>
            <person name="Lindahl B.D."/>
            <person name="Lindquist E.A."/>
            <person name="Lipzen A."/>
            <person name="Khouja H.R."/>
            <person name="Magnuson J."/>
            <person name="Murat C."/>
            <person name="Ohm R.A."/>
            <person name="Singer S.W."/>
            <person name="Spatafora J.W."/>
            <person name="Wang M."/>
            <person name="Veneault-Fourrey C."/>
            <person name="Henrissat B."/>
            <person name="Grigoriev I.V."/>
            <person name="Martin F.M."/>
            <person name="Perotto S."/>
        </authorList>
    </citation>
    <scope>NUCLEOTIDE SEQUENCE [LARGE SCALE GENOMIC DNA]</scope>
    <source>
        <strain evidence="1 2">ATCC 22711</strain>
    </source>
</reference>
<dbReference type="Proteomes" id="UP000241818">
    <property type="component" value="Unassembled WGS sequence"/>
</dbReference>
<sequence>NVFKIKDLGLYYYFISVRIVRDKENRTISLVQDAYINKVLKHFRISDYKASKTLLDLAYVKLIVLNLEHTIVD</sequence>